<proteinExistence type="predicted"/>
<accession>A0A0F9CQM2</accession>
<comment type="caution">
    <text evidence="1">The sequence shown here is derived from an EMBL/GenBank/DDBJ whole genome shotgun (WGS) entry which is preliminary data.</text>
</comment>
<reference evidence="1" key="1">
    <citation type="journal article" date="2015" name="Nature">
        <title>Complex archaea that bridge the gap between prokaryotes and eukaryotes.</title>
        <authorList>
            <person name="Spang A."/>
            <person name="Saw J.H."/>
            <person name="Jorgensen S.L."/>
            <person name="Zaremba-Niedzwiedzka K."/>
            <person name="Martijn J."/>
            <person name="Lind A.E."/>
            <person name="van Eijk R."/>
            <person name="Schleper C."/>
            <person name="Guy L."/>
            <person name="Ettema T.J."/>
        </authorList>
    </citation>
    <scope>NUCLEOTIDE SEQUENCE</scope>
</reference>
<sequence>MERHCTLCVIVALLVGAFLSGCQEATPSSSGQVWTVEETASSADDAVEAALRQVLPKLDFGGIAFGDVIQFIRDVGHLNLHVKWEALRQVNIDQKTQVNVKLVQVSVAKALRVILDDVGGVNPLDYVVQEGVITISTADDLSRFTLTRIYDVSDLMGSGSGQRAEALMTLIRSNVNPDTWRGGDASGTIGSVLVGTCYGIADGAVGGAIFAALYNKLTPSN</sequence>
<protein>
    <submittedName>
        <fullName evidence="1">Uncharacterized protein</fullName>
    </submittedName>
</protein>
<evidence type="ECO:0000313" key="1">
    <source>
        <dbReference type="EMBL" id="KKL51489.1"/>
    </source>
</evidence>
<dbReference type="PROSITE" id="PS51257">
    <property type="entry name" value="PROKAR_LIPOPROTEIN"/>
    <property type="match status" value="1"/>
</dbReference>
<dbReference type="AlphaFoldDB" id="A0A0F9CQM2"/>
<organism evidence="1">
    <name type="scientific">marine sediment metagenome</name>
    <dbReference type="NCBI Taxonomy" id="412755"/>
    <lineage>
        <taxon>unclassified sequences</taxon>
        <taxon>metagenomes</taxon>
        <taxon>ecological metagenomes</taxon>
    </lineage>
</organism>
<dbReference type="EMBL" id="LAZR01032230">
    <property type="protein sequence ID" value="KKL51489.1"/>
    <property type="molecule type" value="Genomic_DNA"/>
</dbReference>
<name>A0A0F9CQM2_9ZZZZ</name>
<gene>
    <name evidence="1" type="ORF">LCGC14_2294960</name>
</gene>